<reference evidence="3 4" key="1">
    <citation type="submission" date="2024-02" db="EMBL/GenBank/DDBJ databases">
        <title>Chromosome-scale genome assembly of the rough periwinkle Littorina saxatilis.</title>
        <authorList>
            <person name="De Jode A."/>
            <person name="Faria R."/>
            <person name="Formenti G."/>
            <person name="Sims Y."/>
            <person name="Smith T.P."/>
            <person name="Tracey A."/>
            <person name="Wood J.M.D."/>
            <person name="Zagrodzka Z.B."/>
            <person name="Johannesson K."/>
            <person name="Butlin R.K."/>
            <person name="Leder E.H."/>
        </authorList>
    </citation>
    <scope>NUCLEOTIDE SEQUENCE [LARGE SCALE GENOMIC DNA]</scope>
    <source>
        <strain evidence="3">Snail1</strain>
        <tissue evidence="3">Muscle</tissue>
    </source>
</reference>
<feature type="compositionally biased region" description="Acidic residues" evidence="2">
    <location>
        <begin position="94"/>
        <end position="114"/>
    </location>
</feature>
<keyword evidence="4" id="KW-1185">Reference proteome</keyword>
<evidence type="ECO:0000256" key="2">
    <source>
        <dbReference type="SAM" id="MobiDB-lite"/>
    </source>
</evidence>
<evidence type="ECO:0000313" key="3">
    <source>
        <dbReference type="EMBL" id="KAK7092745.1"/>
    </source>
</evidence>
<dbReference type="PANTHER" id="PTHR16284:SF13">
    <property type="entry name" value="PROTEIN CDV3 HOMOLOG"/>
    <property type="match status" value="1"/>
</dbReference>
<evidence type="ECO:0000256" key="1">
    <source>
        <dbReference type="ARBA" id="ARBA00006062"/>
    </source>
</evidence>
<dbReference type="Pfam" id="PF15359">
    <property type="entry name" value="CDV3"/>
    <property type="match status" value="1"/>
</dbReference>
<organism evidence="3 4">
    <name type="scientific">Littorina saxatilis</name>
    <dbReference type="NCBI Taxonomy" id="31220"/>
    <lineage>
        <taxon>Eukaryota</taxon>
        <taxon>Metazoa</taxon>
        <taxon>Spiralia</taxon>
        <taxon>Lophotrochozoa</taxon>
        <taxon>Mollusca</taxon>
        <taxon>Gastropoda</taxon>
        <taxon>Caenogastropoda</taxon>
        <taxon>Littorinimorpha</taxon>
        <taxon>Littorinoidea</taxon>
        <taxon>Littorinidae</taxon>
        <taxon>Littorina</taxon>
    </lineage>
</organism>
<dbReference type="InterPro" id="IPR026806">
    <property type="entry name" value="CDV3"/>
</dbReference>
<accession>A0AAN9AT04</accession>
<comment type="caution">
    <text evidence="3">The sequence shown here is derived from an EMBL/GenBank/DDBJ whole genome shotgun (WGS) entry which is preliminary data.</text>
</comment>
<sequence length="250" mass="26505">MADSSLDDFFAKKDKSKKKSKSKMTPVDALANPEEGPKKVKKKKDKEMPGGMGLGTAEETAAKKQAEDEDWTDYEEKKEVDYTGLRIHTLQMKEDEDKDTAESDGEGEGEEGEEGRESVSGPWNSSGHTPAPAAAPAAAPGAVPEAPPPEPEEKKENTAPKKYVPPGQRNAAANASAGGNPIARRANKKAPNIQSEEDFPTLGGGPQPSSGSAWGAKRYEDSGAGDIESNPGQRRGGNLSLENKFAALQD</sequence>
<gene>
    <name evidence="3" type="ORF">V1264_008443</name>
</gene>
<dbReference type="EMBL" id="JBAMIC010000021">
    <property type="protein sequence ID" value="KAK7092745.1"/>
    <property type="molecule type" value="Genomic_DNA"/>
</dbReference>
<feature type="compositionally biased region" description="Low complexity" evidence="2">
    <location>
        <begin position="130"/>
        <end position="144"/>
    </location>
</feature>
<dbReference type="GO" id="GO:0005737">
    <property type="term" value="C:cytoplasm"/>
    <property type="evidence" value="ECO:0007669"/>
    <property type="project" value="TreeGrafter"/>
</dbReference>
<comment type="similarity">
    <text evidence="1">Belongs to the CDV3 family.</text>
</comment>
<name>A0AAN9AT04_9CAEN</name>
<feature type="region of interest" description="Disordered" evidence="2">
    <location>
        <begin position="1"/>
        <end position="250"/>
    </location>
</feature>
<feature type="compositionally biased region" description="Low complexity" evidence="2">
    <location>
        <begin position="170"/>
        <end position="180"/>
    </location>
</feature>
<evidence type="ECO:0000313" key="4">
    <source>
        <dbReference type="Proteomes" id="UP001374579"/>
    </source>
</evidence>
<proteinExistence type="inferred from homology"/>
<evidence type="ECO:0008006" key="5">
    <source>
        <dbReference type="Google" id="ProtNLM"/>
    </source>
</evidence>
<dbReference type="AlphaFoldDB" id="A0AAN9AT04"/>
<dbReference type="Proteomes" id="UP001374579">
    <property type="component" value="Unassembled WGS sequence"/>
</dbReference>
<dbReference type="PANTHER" id="PTHR16284">
    <property type="entry name" value="PROTEIN CDV3 HOMOLOG"/>
    <property type="match status" value="1"/>
</dbReference>
<protein>
    <recommendedName>
        <fullName evidence="5">Protein CDV3 homolog</fullName>
    </recommendedName>
</protein>